<comment type="similarity">
    <text evidence="3">Belongs to the UreF family.</text>
</comment>
<reference evidence="5" key="1">
    <citation type="submission" date="2015-07" db="EMBL/GenBank/DDBJ databases">
        <title>Near-Complete Genome Sequence of the Cellulolytic Bacterium Bacteroides (Pseudobacteroides) cellulosolvens ATCC 35603.</title>
        <authorList>
            <person name="Dassa B."/>
            <person name="Utturkar S.M."/>
            <person name="Klingeman D.M."/>
            <person name="Hurt R.A."/>
            <person name="Keller M."/>
            <person name="Xu J."/>
            <person name="Reddy Y.H.K."/>
            <person name="Borovok I."/>
            <person name="Grinberg I.R."/>
            <person name="Lamed R."/>
            <person name="Zhivin O."/>
            <person name="Bayer E.A."/>
            <person name="Brown S.D."/>
        </authorList>
    </citation>
    <scope>NUCLEOTIDE SEQUENCE [LARGE SCALE GENOMIC DNA]</scope>
    <source>
        <strain evidence="5">DSM 2933</strain>
    </source>
</reference>
<dbReference type="HAMAP" id="MF_01385">
    <property type="entry name" value="UreF"/>
    <property type="match status" value="1"/>
</dbReference>
<evidence type="ECO:0000256" key="1">
    <source>
        <dbReference type="ARBA" id="ARBA00022988"/>
    </source>
</evidence>
<dbReference type="GO" id="GO:0005737">
    <property type="term" value="C:cytoplasm"/>
    <property type="evidence" value="ECO:0007669"/>
    <property type="project" value="UniProtKB-SubCell"/>
</dbReference>
<comment type="function">
    <text evidence="3">Required for maturation of urease via the functional incorporation of the urease nickel metallocenter.</text>
</comment>
<comment type="subunit">
    <text evidence="3">UreD, UreF and UreG form a complex that acts as a GTP-hydrolysis-dependent molecular chaperone, activating the urease apoprotein by helping to assemble the nickel containing metallocenter of UreC. The UreE protein probably delivers the nickel.</text>
</comment>
<dbReference type="EMBL" id="LGTC01000001">
    <property type="protein sequence ID" value="KNY29795.1"/>
    <property type="molecule type" value="Genomic_DNA"/>
</dbReference>
<dbReference type="PANTHER" id="PTHR33620:SF1">
    <property type="entry name" value="UREASE ACCESSORY PROTEIN F"/>
    <property type="match status" value="1"/>
</dbReference>
<protein>
    <recommendedName>
        <fullName evidence="3">Urease accessory protein UreF</fullName>
    </recommendedName>
</protein>
<dbReference type="Pfam" id="PF01730">
    <property type="entry name" value="UreF"/>
    <property type="match status" value="1"/>
</dbReference>
<keyword evidence="2 3" id="KW-0143">Chaperone</keyword>
<evidence type="ECO:0000313" key="5">
    <source>
        <dbReference type="Proteomes" id="UP000036923"/>
    </source>
</evidence>
<dbReference type="PANTHER" id="PTHR33620">
    <property type="entry name" value="UREASE ACCESSORY PROTEIN F"/>
    <property type="match status" value="1"/>
</dbReference>
<dbReference type="Gene3D" id="1.10.4190.10">
    <property type="entry name" value="Urease accessory protein UreF"/>
    <property type="match status" value="1"/>
</dbReference>
<dbReference type="GO" id="GO:0016151">
    <property type="term" value="F:nickel cation binding"/>
    <property type="evidence" value="ECO:0007669"/>
    <property type="project" value="UniProtKB-UniRule"/>
</dbReference>
<name>A0A0L6JW09_9FIRM</name>
<dbReference type="OrthoDB" id="9798772at2"/>
<dbReference type="Proteomes" id="UP000036923">
    <property type="component" value="Unassembled WGS sequence"/>
</dbReference>
<dbReference type="eggNOG" id="COG0830">
    <property type="taxonomic scope" value="Bacteria"/>
</dbReference>
<dbReference type="InterPro" id="IPR038277">
    <property type="entry name" value="UreF_sf"/>
</dbReference>
<keyword evidence="5" id="KW-1185">Reference proteome</keyword>
<organism evidence="4 5">
    <name type="scientific">Pseudobacteroides cellulosolvens ATCC 35603 = DSM 2933</name>
    <dbReference type="NCBI Taxonomy" id="398512"/>
    <lineage>
        <taxon>Bacteria</taxon>
        <taxon>Bacillati</taxon>
        <taxon>Bacillota</taxon>
        <taxon>Clostridia</taxon>
        <taxon>Eubacteriales</taxon>
        <taxon>Oscillospiraceae</taxon>
        <taxon>Pseudobacteroides</taxon>
    </lineage>
</organism>
<evidence type="ECO:0000313" key="4">
    <source>
        <dbReference type="EMBL" id="KNY29795.1"/>
    </source>
</evidence>
<comment type="caution">
    <text evidence="4">The sequence shown here is derived from an EMBL/GenBank/DDBJ whole genome shotgun (WGS) entry which is preliminary data.</text>
</comment>
<accession>A0A0L6JW09</accession>
<dbReference type="RefSeq" id="WP_036943378.1">
    <property type="nucleotide sequence ID" value="NZ_JQKC01000021.1"/>
</dbReference>
<dbReference type="AlphaFoldDB" id="A0A0L6JW09"/>
<keyword evidence="3" id="KW-0963">Cytoplasm</keyword>
<proteinExistence type="inferred from homology"/>
<gene>
    <name evidence="3" type="primary">ureF</name>
    <name evidence="4" type="ORF">Bccel_5072</name>
</gene>
<dbReference type="PIRSF" id="PIRSF009467">
    <property type="entry name" value="Ureas_acces_UreF"/>
    <property type="match status" value="1"/>
</dbReference>
<evidence type="ECO:0000256" key="3">
    <source>
        <dbReference type="HAMAP-Rule" id="MF_01385"/>
    </source>
</evidence>
<evidence type="ECO:0000256" key="2">
    <source>
        <dbReference type="ARBA" id="ARBA00023186"/>
    </source>
</evidence>
<sequence>MDTRILTPTEHNGIPFFHLLQISDPLFPIGGFTQSYGLETYVQKGIVHDSDSSKRYLESYLLNSFLYNDLLTVRLAWEYTGNGQMEKVLELDEFFSASKAPRELRTASVKLGKRFLKILEIELGGNKVFDVMLERVNKGNIQGCYPVMYGFVTRLLSIGKAEALSAVSYGAAAAIINNCAKLVPISQNDGQRILFGTHGIFQKLLEKVEGLSEEHLGSCCFGFDLRSMQHERLYTRIYIS</sequence>
<dbReference type="PATRIC" id="fig|398512.5.peg.5313"/>
<dbReference type="STRING" id="398512.Bccel_5072"/>
<comment type="subcellular location">
    <subcellularLocation>
        <location evidence="3">Cytoplasm</location>
    </subcellularLocation>
</comment>
<dbReference type="InterPro" id="IPR002639">
    <property type="entry name" value="UreF"/>
</dbReference>
<keyword evidence="1 3" id="KW-0996">Nickel insertion</keyword>